<accession>A0ABS1NBF1</accession>
<dbReference type="Proteomes" id="UP000634229">
    <property type="component" value="Unassembled WGS sequence"/>
</dbReference>
<name>A0ABS1NBF1_9ACTN</name>
<gene>
    <name evidence="1" type="ORF">JK363_12145</name>
</gene>
<organism evidence="1 2">
    <name type="scientific">Streptomyces coffeae</name>
    <dbReference type="NCBI Taxonomy" id="621382"/>
    <lineage>
        <taxon>Bacteria</taxon>
        <taxon>Bacillati</taxon>
        <taxon>Actinomycetota</taxon>
        <taxon>Actinomycetes</taxon>
        <taxon>Kitasatosporales</taxon>
        <taxon>Streptomycetaceae</taxon>
        <taxon>Streptomyces</taxon>
    </lineage>
</organism>
<proteinExistence type="predicted"/>
<evidence type="ECO:0000313" key="1">
    <source>
        <dbReference type="EMBL" id="MBL1097414.1"/>
    </source>
</evidence>
<protein>
    <recommendedName>
        <fullName evidence="3">SseB family protein</fullName>
    </recommendedName>
</protein>
<comment type="caution">
    <text evidence="1">The sequence shown here is derived from an EMBL/GenBank/DDBJ whole genome shotgun (WGS) entry which is preliminary data.</text>
</comment>
<dbReference type="InterPro" id="IPR049975">
    <property type="entry name" value="SAV_915-like_dom"/>
</dbReference>
<reference evidence="1 2" key="1">
    <citation type="submission" date="2021-01" db="EMBL/GenBank/DDBJ databases">
        <title>WGS of actinomycetes isolated from Thailand.</title>
        <authorList>
            <person name="Thawai C."/>
        </authorList>
    </citation>
    <scope>NUCLEOTIDE SEQUENCE [LARGE SCALE GENOMIC DNA]</scope>
    <source>
        <strain evidence="1 2">CA1R205</strain>
    </source>
</reference>
<dbReference type="NCBIfam" id="NF042914">
    <property type="entry name" value="SAV915_dom"/>
    <property type="match status" value="1"/>
</dbReference>
<dbReference type="RefSeq" id="WP_201874680.1">
    <property type="nucleotide sequence ID" value="NZ_JAERRF010000006.1"/>
</dbReference>
<evidence type="ECO:0000313" key="2">
    <source>
        <dbReference type="Proteomes" id="UP000634229"/>
    </source>
</evidence>
<sequence>MTELLYGDDPEPSERIPAGPLYVPVRPGPDSCAVRVFRTPVGGRTAVGFSSQRRLTEVLGVRQPWIRLAETALRALTEPLGVTHLTVDPKVAAGRGLLPCRPLERRIRRPRDPEGVTLAALLSGRGTGTLGTGIG</sequence>
<evidence type="ECO:0008006" key="3">
    <source>
        <dbReference type="Google" id="ProtNLM"/>
    </source>
</evidence>
<keyword evidence="2" id="KW-1185">Reference proteome</keyword>
<dbReference type="EMBL" id="JAERRF010000006">
    <property type="protein sequence ID" value="MBL1097414.1"/>
    <property type="molecule type" value="Genomic_DNA"/>
</dbReference>